<dbReference type="PANTHER" id="PTHR30625">
    <property type="entry name" value="PROTEIN TOLQ"/>
    <property type="match status" value="1"/>
</dbReference>
<dbReference type="InterPro" id="IPR050790">
    <property type="entry name" value="ExbB/TolQ_transport"/>
</dbReference>
<comment type="caution">
    <text evidence="9">The sequence shown here is derived from an EMBL/GenBank/DDBJ whole genome shotgun (WGS) entry which is preliminary data.</text>
</comment>
<evidence type="ECO:0000256" key="3">
    <source>
        <dbReference type="ARBA" id="ARBA00022692"/>
    </source>
</evidence>
<comment type="subcellular location">
    <subcellularLocation>
        <location evidence="1">Cell membrane</location>
        <topology evidence="1">Multi-pass membrane protein</topology>
    </subcellularLocation>
    <subcellularLocation>
        <location evidence="6">Membrane</location>
        <topology evidence="6">Multi-pass membrane protein</topology>
    </subcellularLocation>
</comment>
<name>A0ABV2B3U1_9GAMM</name>
<dbReference type="EMBL" id="APND01000004">
    <property type="protein sequence ID" value="MES1930083.1"/>
    <property type="molecule type" value="Genomic_DNA"/>
</dbReference>
<feature type="transmembrane region" description="Helical" evidence="7">
    <location>
        <begin position="6"/>
        <end position="27"/>
    </location>
</feature>
<reference evidence="9 10" key="1">
    <citation type="submission" date="2013-03" db="EMBL/GenBank/DDBJ databases">
        <title>Salinisphaera dokdonensis CL-ES53 Genome Sequencing.</title>
        <authorList>
            <person name="Li C."/>
            <person name="Lai Q."/>
            <person name="Shao Z."/>
        </authorList>
    </citation>
    <scope>NUCLEOTIDE SEQUENCE [LARGE SCALE GENOMIC DNA]</scope>
    <source>
        <strain evidence="9 10">CL-ES53</strain>
    </source>
</reference>
<dbReference type="InterPro" id="IPR002898">
    <property type="entry name" value="MotA_ExbB_proton_chnl"/>
</dbReference>
<proteinExistence type="inferred from homology"/>
<keyword evidence="10" id="KW-1185">Reference proteome</keyword>
<gene>
    <name evidence="9" type="ORF">SADO_12548</name>
</gene>
<comment type="similarity">
    <text evidence="6">Belongs to the exbB/tolQ family.</text>
</comment>
<dbReference type="Proteomes" id="UP001460888">
    <property type="component" value="Unassembled WGS sequence"/>
</dbReference>
<dbReference type="PANTHER" id="PTHR30625:SF11">
    <property type="entry name" value="MOTA_TOLQ_EXBB PROTON CHANNEL DOMAIN-CONTAINING PROTEIN"/>
    <property type="match status" value="1"/>
</dbReference>
<evidence type="ECO:0000256" key="1">
    <source>
        <dbReference type="ARBA" id="ARBA00004651"/>
    </source>
</evidence>
<feature type="transmembrane region" description="Helical" evidence="7">
    <location>
        <begin position="106"/>
        <end position="134"/>
    </location>
</feature>
<evidence type="ECO:0000313" key="9">
    <source>
        <dbReference type="EMBL" id="MES1930083.1"/>
    </source>
</evidence>
<evidence type="ECO:0000256" key="5">
    <source>
        <dbReference type="ARBA" id="ARBA00023136"/>
    </source>
</evidence>
<dbReference type="RefSeq" id="WP_353111964.1">
    <property type="nucleotide sequence ID" value="NZ_APND01000004.1"/>
</dbReference>
<evidence type="ECO:0000256" key="7">
    <source>
        <dbReference type="SAM" id="Phobius"/>
    </source>
</evidence>
<keyword evidence="6" id="KW-0653">Protein transport</keyword>
<protein>
    <submittedName>
        <fullName evidence="9">MotA/TolQ/ExbB proton channel</fullName>
    </submittedName>
</protein>
<feature type="transmembrane region" description="Helical" evidence="7">
    <location>
        <begin position="154"/>
        <end position="175"/>
    </location>
</feature>
<evidence type="ECO:0000256" key="6">
    <source>
        <dbReference type="RuleBase" id="RU004057"/>
    </source>
</evidence>
<keyword evidence="2" id="KW-1003">Cell membrane</keyword>
<sequence length="203" mass="21685">MADMLAAGGWLMLPIAICSVLGLAIVIERAWALRALRIAPPRLVEQRDQLARSPALSAPDREAMESHSPLGRVWAAVLATRNDGADIRRERIEEAGRQAAHDMSRYLNTLGTIAAITPLLGLLGTVAGMIRIFATMTESGLGDAQALAGGIGQALVTTAAGLCVAIPALVAYRYFNGLVEKRGLLLEQWAVRLIELQRGDGRP</sequence>
<organism evidence="9 10">
    <name type="scientific">Salinisphaera dokdonensis CL-ES53</name>
    <dbReference type="NCBI Taxonomy" id="1304272"/>
    <lineage>
        <taxon>Bacteria</taxon>
        <taxon>Pseudomonadati</taxon>
        <taxon>Pseudomonadota</taxon>
        <taxon>Gammaproteobacteria</taxon>
        <taxon>Salinisphaerales</taxon>
        <taxon>Salinisphaeraceae</taxon>
        <taxon>Salinisphaera</taxon>
    </lineage>
</organism>
<feature type="domain" description="MotA/TolQ/ExbB proton channel" evidence="8">
    <location>
        <begin position="69"/>
        <end position="182"/>
    </location>
</feature>
<evidence type="ECO:0000256" key="4">
    <source>
        <dbReference type="ARBA" id="ARBA00022989"/>
    </source>
</evidence>
<keyword evidence="3 7" id="KW-0812">Transmembrane</keyword>
<evidence type="ECO:0000256" key="2">
    <source>
        <dbReference type="ARBA" id="ARBA00022475"/>
    </source>
</evidence>
<evidence type="ECO:0000313" key="10">
    <source>
        <dbReference type="Proteomes" id="UP001460888"/>
    </source>
</evidence>
<keyword evidence="5 7" id="KW-0472">Membrane</keyword>
<keyword evidence="4 7" id="KW-1133">Transmembrane helix</keyword>
<evidence type="ECO:0000259" key="8">
    <source>
        <dbReference type="Pfam" id="PF01618"/>
    </source>
</evidence>
<dbReference type="Pfam" id="PF01618">
    <property type="entry name" value="MotA_ExbB"/>
    <property type="match status" value="1"/>
</dbReference>
<keyword evidence="6" id="KW-0813">Transport</keyword>
<accession>A0ABV2B3U1</accession>